<dbReference type="AlphaFoldDB" id="A0AAW1VMU1"/>
<comment type="caution">
    <text evidence="2">The sequence shown here is derived from an EMBL/GenBank/DDBJ whole genome shotgun (WGS) entry which is preliminary data.</text>
</comment>
<reference evidence="2 3" key="1">
    <citation type="journal article" date="2023" name="G3 (Bethesda)">
        <title>A chromosome-length genome assembly and annotation of blackberry (Rubus argutus, cv. 'Hillquist').</title>
        <authorList>
            <person name="Bruna T."/>
            <person name="Aryal R."/>
            <person name="Dudchenko O."/>
            <person name="Sargent D.J."/>
            <person name="Mead D."/>
            <person name="Buti M."/>
            <person name="Cavallini A."/>
            <person name="Hytonen T."/>
            <person name="Andres J."/>
            <person name="Pham M."/>
            <person name="Weisz D."/>
            <person name="Mascagni F."/>
            <person name="Usai G."/>
            <person name="Natali L."/>
            <person name="Bassil N."/>
            <person name="Fernandez G.E."/>
            <person name="Lomsadze A."/>
            <person name="Armour M."/>
            <person name="Olukolu B."/>
            <person name="Poorten T."/>
            <person name="Britton C."/>
            <person name="Davik J."/>
            <person name="Ashrafi H."/>
            <person name="Aiden E.L."/>
            <person name="Borodovsky M."/>
            <person name="Worthington M."/>
        </authorList>
    </citation>
    <scope>NUCLEOTIDE SEQUENCE [LARGE SCALE GENOMIC DNA]</scope>
    <source>
        <strain evidence="2">PI 553951</strain>
    </source>
</reference>
<feature type="region of interest" description="Disordered" evidence="1">
    <location>
        <begin position="14"/>
        <end position="99"/>
    </location>
</feature>
<protein>
    <submittedName>
        <fullName evidence="2">Uncharacterized protein</fullName>
    </submittedName>
</protein>
<evidence type="ECO:0000256" key="1">
    <source>
        <dbReference type="SAM" id="MobiDB-lite"/>
    </source>
</evidence>
<gene>
    <name evidence="2" type="ORF">M0R45_002498</name>
</gene>
<dbReference type="EMBL" id="JBEDUW010000045">
    <property type="protein sequence ID" value="KAK9907048.1"/>
    <property type="molecule type" value="Genomic_DNA"/>
</dbReference>
<evidence type="ECO:0000313" key="2">
    <source>
        <dbReference type="EMBL" id="KAK9907048.1"/>
    </source>
</evidence>
<sequence length="287" mass="31948">MPQQLLDLTIPSHCTTSSVPIKHQRASLSQSLTSPPQKPPSPCPSLINLSPNHSQNNHGSTISPKQNPKQPITGSRPNHTKNPNSKTNPQPFPCRTSNPSTKTCINQLTISQPSQPVASLTLCQFTNSKHPSQFNLSLNHTIPLSPCSITTHHNWSRQFTYHHHHHGFPATPQAKPNHYDAHRAAAVNPTTGRRHQRRTSRPAMDLKLKLPRASLRPPPRCYQDSAAPPECHREASIIKSWCLARALTAIHHRRREPKPRPLDSRSLPPFITVKPPIRPVLLQSASA</sequence>
<evidence type="ECO:0000313" key="3">
    <source>
        <dbReference type="Proteomes" id="UP001457282"/>
    </source>
</evidence>
<dbReference type="Proteomes" id="UP001457282">
    <property type="component" value="Unassembled WGS sequence"/>
</dbReference>
<proteinExistence type="predicted"/>
<keyword evidence="3" id="KW-1185">Reference proteome</keyword>
<name>A0AAW1VMU1_RUBAR</name>
<feature type="compositionally biased region" description="Polar residues" evidence="1">
    <location>
        <begin position="47"/>
        <end position="99"/>
    </location>
</feature>
<organism evidence="2 3">
    <name type="scientific">Rubus argutus</name>
    <name type="common">Southern blackberry</name>
    <dbReference type="NCBI Taxonomy" id="59490"/>
    <lineage>
        <taxon>Eukaryota</taxon>
        <taxon>Viridiplantae</taxon>
        <taxon>Streptophyta</taxon>
        <taxon>Embryophyta</taxon>
        <taxon>Tracheophyta</taxon>
        <taxon>Spermatophyta</taxon>
        <taxon>Magnoliopsida</taxon>
        <taxon>eudicotyledons</taxon>
        <taxon>Gunneridae</taxon>
        <taxon>Pentapetalae</taxon>
        <taxon>rosids</taxon>
        <taxon>fabids</taxon>
        <taxon>Rosales</taxon>
        <taxon>Rosaceae</taxon>
        <taxon>Rosoideae</taxon>
        <taxon>Rosoideae incertae sedis</taxon>
        <taxon>Rubus</taxon>
    </lineage>
</organism>
<accession>A0AAW1VMU1</accession>